<protein>
    <submittedName>
        <fullName evidence="1">Uncharacterized protein</fullName>
    </submittedName>
</protein>
<dbReference type="EMBL" id="SNRW01009776">
    <property type="protein sequence ID" value="KAA6377490.1"/>
    <property type="molecule type" value="Genomic_DNA"/>
</dbReference>
<organism evidence="1 2">
    <name type="scientific">Streblomastix strix</name>
    <dbReference type="NCBI Taxonomy" id="222440"/>
    <lineage>
        <taxon>Eukaryota</taxon>
        <taxon>Metamonada</taxon>
        <taxon>Preaxostyla</taxon>
        <taxon>Oxymonadida</taxon>
        <taxon>Streblomastigidae</taxon>
        <taxon>Streblomastix</taxon>
    </lineage>
</organism>
<evidence type="ECO:0000313" key="2">
    <source>
        <dbReference type="Proteomes" id="UP000324800"/>
    </source>
</evidence>
<dbReference type="Proteomes" id="UP000324800">
    <property type="component" value="Unassembled WGS sequence"/>
</dbReference>
<name>A0A5J4V5B5_9EUKA</name>
<gene>
    <name evidence="1" type="ORF">EZS28_026982</name>
</gene>
<reference evidence="1 2" key="1">
    <citation type="submission" date="2019-03" db="EMBL/GenBank/DDBJ databases">
        <title>Single cell metagenomics reveals metabolic interactions within the superorganism composed of flagellate Streblomastix strix and complex community of Bacteroidetes bacteria on its surface.</title>
        <authorList>
            <person name="Treitli S.C."/>
            <person name="Kolisko M."/>
            <person name="Husnik F."/>
            <person name="Keeling P."/>
            <person name="Hampl V."/>
        </authorList>
    </citation>
    <scope>NUCLEOTIDE SEQUENCE [LARGE SCALE GENOMIC DNA]</scope>
    <source>
        <strain evidence="1">ST1C</strain>
    </source>
</reference>
<dbReference type="AlphaFoldDB" id="A0A5J4V5B5"/>
<evidence type="ECO:0000313" key="1">
    <source>
        <dbReference type="EMBL" id="KAA6377490.1"/>
    </source>
</evidence>
<comment type="caution">
    <text evidence="1">The sequence shown here is derived from an EMBL/GenBank/DDBJ whole genome shotgun (WGS) entry which is preliminary data.</text>
</comment>
<sequence>MVQVEPYNREEIDGIIDQKLNISDQIDAYSKQEDDALLLLKADKTEQIDEYNQSEVDVLLYDQLNITDQIDAYNKSDIDALLDEKLNISYQIDAYSKIEDDALLLFKADKTELIDAYNNTEVDALLDDKLNITDQIDEYSKQEDDSPLLLKADKTELDIIVNLTSSKTIIGGGDMLVSSLVSQLQLQEVRDIASDQENVAKLATGDNLFIDDKQIMDYWWEGIGFRALQTELLEMSNVITILGAATGGSNAITDLSLNGNTLIPAKNSSFITNNYDETITGQRYLIQLSILLEFQFKITIIILFDQIDTYTKTQDDALLLLKADKTQLIDACTKDQIDNLLNNKADSGVSHSKGEDDALLLLKADKTQLIHAYTKGEA</sequence>
<proteinExistence type="predicted"/>
<accession>A0A5J4V5B5</accession>
<feature type="non-terminal residue" evidence="1">
    <location>
        <position position="378"/>
    </location>
</feature>